<accession>A0A4Y3M8V1</accession>
<dbReference type="InterPro" id="IPR039426">
    <property type="entry name" value="TonB-dep_rcpt-like"/>
</dbReference>
<keyword evidence="13" id="KW-1185">Reference proteome</keyword>
<dbReference type="InterPro" id="IPR036942">
    <property type="entry name" value="Beta-barrel_TonB_sf"/>
</dbReference>
<dbReference type="Pfam" id="PF00593">
    <property type="entry name" value="TonB_dep_Rec_b-barrel"/>
    <property type="match status" value="1"/>
</dbReference>
<dbReference type="PROSITE" id="PS52016">
    <property type="entry name" value="TONB_DEPENDENT_REC_3"/>
    <property type="match status" value="1"/>
</dbReference>
<dbReference type="GO" id="GO:0015344">
    <property type="term" value="F:siderophore uptake transmembrane transporter activity"/>
    <property type="evidence" value="ECO:0007669"/>
    <property type="project" value="TreeGrafter"/>
</dbReference>
<reference evidence="12 13" key="1">
    <citation type="submission" date="2019-06" db="EMBL/GenBank/DDBJ databases">
        <title>Whole genome shotgun sequence of Gluconobacter roseus NBRC 3990.</title>
        <authorList>
            <person name="Hosoyama A."/>
            <person name="Uohara A."/>
            <person name="Ohji S."/>
            <person name="Ichikawa N."/>
        </authorList>
    </citation>
    <scope>NUCLEOTIDE SEQUENCE [LARGE SCALE GENOMIC DNA]</scope>
    <source>
        <strain evidence="12 13">NBRC 3990</strain>
    </source>
</reference>
<evidence type="ECO:0000313" key="12">
    <source>
        <dbReference type="EMBL" id="GEB04937.1"/>
    </source>
</evidence>
<keyword evidence="12" id="KW-0675">Receptor</keyword>
<evidence type="ECO:0000313" key="13">
    <source>
        <dbReference type="Proteomes" id="UP000320772"/>
    </source>
</evidence>
<dbReference type="GO" id="GO:0009279">
    <property type="term" value="C:cell outer membrane"/>
    <property type="evidence" value="ECO:0007669"/>
    <property type="project" value="UniProtKB-SubCell"/>
</dbReference>
<gene>
    <name evidence="12" type="ORF">GRO01_25130</name>
</gene>
<comment type="subcellular location">
    <subcellularLocation>
        <location evidence="1 8">Cell outer membrane</location>
        <topology evidence="1 8">Multi-pass membrane protein</topology>
    </subcellularLocation>
</comment>
<evidence type="ECO:0000256" key="2">
    <source>
        <dbReference type="ARBA" id="ARBA00022448"/>
    </source>
</evidence>
<evidence type="ECO:0000256" key="9">
    <source>
        <dbReference type="RuleBase" id="RU003357"/>
    </source>
</evidence>
<dbReference type="InterPro" id="IPR037066">
    <property type="entry name" value="Plug_dom_sf"/>
</dbReference>
<feature type="domain" description="TonB-dependent receptor-like beta-barrel" evidence="10">
    <location>
        <begin position="198"/>
        <end position="676"/>
    </location>
</feature>
<keyword evidence="6 8" id="KW-0472">Membrane</keyword>
<dbReference type="SUPFAM" id="SSF56935">
    <property type="entry name" value="Porins"/>
    <property type="match status" value="1"/>
</dbReference>
<evidence type="ECO:0000256" key="4">
    <source>
        <dbReference type="ARBA" id="ARBA00022692"/>
    </source>
</evidence>
<comment type="caution">
    <text evidence="12">The sequence shown here is derived from an EMBL/GenBank/DDBJ whole genome shotgun (WGS) entry which is preliminary data.</text>
</comment>
<feature type="domain" description="TonB-dependent receptor plug" evidence="11">
    <location>
        <begin position="19"/>
        <end position="117"/>
    </location>
</feature>
<protein>
    <submittedName>
        <fullName evidence="12">Iron transport receptor protein</fullName>
    </submittedName>
</protein>
<dbReference type="InterPro" id="IPR012910">
    <property type="entry name" value="Plug_dom"/>
</dbReference>
<dbReference type="AlphaFoldDB" id="A0A4Y3M8V1"/>
<dbReference type="Pfam" id="PF07715">
    <property type="entry name" value="Plug"/>
    <property type="match status" value="1"/>
</dbReference>
<keyword evidence="4 8" id="KW-0812">Transmembrane</keyword>
<keyword evidence="3 8" id="KW-1134">Transmembrane beta strand</keyword>
<evidence type="ECO:0000259" key="11">
    <source>
        <dbReference type="Pfam" id="PF07715"/>
    </source>
</evidence>
<keyword evidence="2 8" id="KW-0813">Transport</keyword>
<dbReference type="InterPro" id="IPR000531">
    <property type="entry name" value="Beta-barrel_TonB"/>
</dbReference>
<keyword evidence="5 9" id="KW-0798">TonB box</keyword>
<evidence type="ECO:0000259" key="10">
    <source>
        <dbReference type="Pfam" id="PF00593"/>
    </source>
</evidence>
<keyword evidence="7 8" id="KW-0998">Cell outer membrane</keyword>
<dbReference type="CDD" id="cd01347">
    <property type="entry name" value="ligand_gated_channel"/>
    <property type="match status" value="1"/>
</dbReference>
<proteinExistence type="inferred from homology"/>
<organism evidence="12 13">
    <name type="scientific">Gluconobacter roseus NBRC 3990</name>
    <dbReference type="NCBI Taxonomy" id="1307950"/>
    <lineage>
        <taxon>Bacteria</taxon>
        <taxon>Pseudomonadati</taxon>
        <taxon>Pseudomonadota</taxon>
        <taxon>Alphaproteobacteria</taxon>
        <taxon>Acetobacterales</taxon>
        <taxon>Acetobacteraceae</taxon>
        <taxon>Gluconobacter</taxon>
    </lineage>
</organism>
<evidence type="ECO:0000256" key="3">
    <source>
        <dbReference type="ARBA" id="ARBA00022452"/>
    </source>
</evidence>
<dbReference type="STRING" id="586239.AD943_02250"/>
<comment type="similarity">
    <text evidence="8 9">Belongs to the TonB-dependent receptor family.</text>
</comment>
<evidence type="ECO:0000256" key="8">
    <source>
        <dbReference type="PROSITE-ProRule" id="PRU01360"/>
    </source>
</evidence>
<evidence type="ECO:0000256" key="7">
    <source>
        <dbReference type="ARBA" id="ARBA00023237"/>
    </source>
</evidence>
<evidence type="ECO:0000256" key="5">
    <source>
        <dbReference type="ARBA" id="ARBA00023077"/>
    </source>
</evidence>
<dbReference type="PANTHER" id="PTHR32552">
    <property type="entry name" value="FERRICHROME IRON RECEPTOR-RELATED"/>
    <property type="match status" value="1"/>
</dbReference>
<sequence length="706" mass="77551">MNILHESMGLSRMPQDALHTPQTINIVPQLLMQQQNVKSLDEALRNVPGITASVGEGEGGMAGDQFLIRGFQAQNDIYENGLRDFGVYTRDSFDYDHVSVIKGPSSEVFGNGTTGGAINITTKIAHLGDSYGGSFSGGSGAYYRGTLDFNKQIGESTAIRITGMGNENNVVGRDQLYSHRWGIAPSIAFGLGKRTTFTLEYFHQSDNRIPDYGVPVVTKPGTAYGLPVTEYGVKRTNWYGTSYDQDASNVDMLTGRLKFTLNPHITLYDDLRGGMYERYFSSSQEACDATCTANLFTNPSAAMVNRRGGVGGPEPYQQNDWSVQNVFSAVAKFDTGSIRHEMIAGWDVSHVYDRRTNYAYNFDGQNGTQKDTTSLLNPNPNQPGLLLGSLGQYAPNIVNIPGVGHAIYKTGDATDVGAFFSEQMWLLPVFSIKGGFRWDHWNSHYSANGGVAGSGVAFGQDQDTFNPTVSLMYTPDDNTMIYFNWAQSTTPLGLYVTNSSEPLKSSTEGFKPERSSLYELGAKYNAFHGRMGFTASVFRLEKGNSLQTDQNGDVSSSSDRQRNQGVELSVSGEILKNWTMIGTYAFYDAKTLAGTAADVGKRIQYAPKNSATIWSTYTIAPNKPYNLTFGGGLTWREGVWLDAANTARVPATVEWDAMISHNITKRWRVAMNGYNLDNRLNYGSLFSNRATPSIGRSFLFNLSATY</sequence>
<name>A0A4Y3M8V1_9PROT</name>
<dbReference type="EMBL" id="BJLY01000005">
    <property type="protein sequence ID" value="GEB04937.1"/>
    <property type="molecule type" value="Genomic_DNA"/>
</dbReference>
<evidence type="ECO:0000256" key="6">
    <source>
        <dbReference type="ARBA" id="ARBA00023136"/>
    </source>
</evidence>
<dbReference type="Proteomes" id="UP000320772">
    <property type="component" value="Unassembled WGS sequence"/>
</dbReference>
<dbReference type="PANTHER" id="PTHR32552:SF83">
    <property type="entry name" value="BLR3904 PROTEIN"/>
    <property type="match status" value="1"/>
</dbReference>
<dbReference type="Gene3D" id="2.170.130.10">
    <property type="entry name" value="TonB-dependent receptor, plug domain"/>
    <property type="match status" value="1"/>
</dbReference>
<dbReference type="Gene3D" id="2.40.170.20">
    <property type="entry name" value="TonB-dependent receptor, beta-barrel domain"/>
    <property type="match status" value="1"/>
</dbReference>
<evidence type="ECO:0000256" key="1">
    <source>
        <dbReference type="ARBA" id="ARBA00004571"/>
    </source>
</evidence>